<sequence>MACSGKSGCCAMKVTCCCSIQAIRAFLLTLLRKDATGKVRFFKGIEIFYSHMSELSAIGVTSDLRAHQKDVKIDKYQLRLEQTYDPGKANYTAHSVWRLCYPLPGLQYQPALHPVHT</sequence>
<name>A0AAX2BMF6_CITAM</name>
<dbReference type="EMBL" id="LT556085">
    <property type="protein sequence ID" value="SBA05133.1"/>
    <property type="molecule type" value="Genomic_DNA"/>
</dbReference>
<gene>
    <name evidence="1" type="ORF">CITRO92_3707</name>
</gene>
<dbReference type="AlphaFoldDB" id="A0AAX2BMF6"/>
<accession>A0AAX2BMF6</accession>
<evidence type="ECO:0000313" key="1">
    <source>
        <dbReference type="EMBL" id="SBA05133.1"/>
    </source>
</evidence>
<reference evidence="1 2" key="1">
    <citation type="submission" date="2016-04" db="EMBL/GenBank/DDBJ databases">
        <authorList>
            <person name="Regsiter A."/>
            <person name="William W."/>
        </authorList>
    </citation>
    <scope>NUCLEOTIDE SEQUENCE [LARGE SCALE GENOMIC DNA]</scope>
    <source>
        <strain evidence="1 2">92</strain>
    </source>
</reference>
<proteinExistence type="predicted"/>
<protein>
    <submittedName>
        <fullName evidence="1">Uncharacterized protein</fullName>
    </submittedName>
</protein>
<evidence type="ECO:0000313" key="2">
    <source>
        <dbReference type="Proteomes" id="UP000245995"/>
    </source>
</evidence>
<dbReference type="Proteomes" id="UP000245995">
    <property type="component" value="Chromosome CITRO92"/>
</dbReference>
<organism evidence="1 2">
    <name type="scientific">Citrobacter amalonaticus</name>
    <dbReference type="NCBI Taxonomy" id="35703"/>
    <lineage>
        <taxon>Bacteria</taxon>
        <taxon>Pseudomonadati</taxon>
        <taxon>Pseudomonadota</taxon>
        <taxon>Gammaproteobacteria</taxon>
        <taxon>Enterobacterales</taxon>
        <taxon>Enterobacteriaceae</taxon>
        <taxon>Citrobacter</taxon>
    </lineage>
</organism>